<comment type="caution">
    <text evidence="7">The sequence shown here is derived from an EMBL/GenBank/DDBJ whole genome shotgun (WGS) entry which is preliminary data.</text>
</comment>
<feature type="active site" description="Nucleophile" evidence="4">
    <location>
        <position position="71"/>
    </location>
</feature>
<keyword evidence="3 4" id="KW-0443">Lipid metabolism</keyword>
<sequence>MRKIPEQTPPAGRRKAEPARPATRSRKEADSGKPRVALVLQGGGALGAYQAGVYQALHENGLTPDWVVGTSIGAINAAIIAGNPRETRIARLREFWETVSHPDLFDLQYLPDNLRLLSTRLTTLDTFVRGAPGFFRPRLLNPFALGLPVPPEDASFYSTAELRETLERLVDFDYLNREAGIRMTVSAVKVTCGTLVKFDSATHPIGPEHIMASGALPPGFAPVRIDGELYWDGGLYSNTPLEAVLNDEPRMNTLCMMVDLWHSDGPEPKTLEEVQTREKDVTFASRSQRHIDAYLKQYQLRRAAHDLYKRLPTNMLSAADRKMMAELGADTTIHIVRLPYAGRDWNMASKDVNFAHGSLLWRWEQGYQDGLRGIEVSAGCPFGSSEAGIVVHELPTGETHVKVSERSS</sequence>
<feature type="short sequence motif" description="GXSXG" evidence="4">
    <location>
        <begin position="69"/>
        <end position="73"/>
    </location>
</feature>
<dbReference type="InterPro" id="IPR002641">
    <property type="entry name" value="PNPLA_dom"/>
</dbReference>
<dbReference type="Gene3D" id="3.40.1090.10">
    <property type="entry name" value="Cytosolic phospholipase A2 catalytic domain"/>
    <property type="match status" value="2"/>
</dbReference>
<protein>
    <submittedName>
        <fullName evidence="7">Patatin-like phospholipase family protein</fullName>
    </submittedName>
</protein>
<dbReference type="Pfam" id="PF01734">
    <property type="entry name" value="Patatin"/>
    <property type="match status" value="1"/>
</dbReference>
<evidence type="ECO:0000256" key="4">
    <source>
        <dbReference type="PROSITE-ProRule" id="PRU01161"/>
    </source>
</evidence>
<organism evidence="7 8">
    <name type="scientific">Herbaspirillum chlorophenolicum</name>
    <dbReference type="NCBI Taxonomy" id="211589"/>
    <lineage>
        <taxon>Bacteria</taxon>
        <taxon>Pseudomonadati</taxon>
        <taxon>Pseudomonadota</taxon>
        <taxon>Betaproteobacteria</taxon>
        <taxon>Burkholderiales</taxon>
        <taxon>Oxalobacteraceae</taxon>
        <taxon>Herbaspirillum</taxon>
    </lineage>
</organism>
<gene>
    <name evidence="7" type="ORF">ACIPEN_21460</name>
</gene>
<feature type="short sequence motif" description="DGA/G" evidence="4">
    <location>
        <begin position="232"/>
        <end position="234"/>
    </location>
</feature>
<evidence type="ECO:0000313" key="8">
    <source>
        <dbReference type="Proteomes" id="UP001617427"/>
    </source>
</evidence>
<keyword evidence="8" id="KW-1185">Reference proteome</keyword>
<dbReference type="InterPro" id="IPR021095">
    <property type="entry name" value="DUF3734"/>
</dbReference>
<dbReference type="InterPro" id="IPR016035">
    <property type="entry name" value="Acyl_Trfase/lysoPLipase"/>
</dbReference>
<dbReference type="SUPFAM" id="SSF52151">
    <property type="entry name" value="FabD/lysophospholipase-like"/>
    <property type="match status" value="1"/>
</dbReference>
<evidence type="ECO:0000256" key="5">
    <source>
        <dbReference type="SAM" id="MobiDB-lite"/>
    </source>
</evidence>
<dbReference type="PANTHER" id="PTHR14226">
    <property type="entry name" value="NEUROPATHY TARGET ESTERASE/SWISS CHEESE D.MELANOGASTER"/>
    <property type="match status" value="1"/>
</dbReference>
<dbReference type="Proteomes" id="UP001617427">
    <property type="component" value="Unassembled WGS sequence"/>
</dbReference>
<proteinExistence type="predicted"/>
<evidence type="ECO:0000256" key="2">
    <source>
        <dbReference type="ARBA" id="ARBA00022963"/>
    </source>
</evidence>
<dbReference type="InterPro" id="IPR050301">
    <property type="entry name" value="NTE"/>
</dbReference>
<name>A0ABW8F536_9BURK</name>
<dbReference type="EMBL" id="JBIUZV010000018">
    <property type="protein sequence ID" value="MFJ3048409.1"/>
    <property type="molecule type" value="Genomic_DNA"/>
</dbReference>
<feature type="domain" description="PNPLA" evidence="6">
    <location>
        <begin position="38"/>
        <end position="245"/>
    </location>
</feature>
<dbReference type="PANTHER" id="PTHR14226:SF57">
    <property type="entry name" value="BLR7027 PROTEIN"/>
    <property type="match status" value="1"/>
</dbReference>
<evidence type="ECO:0000313" key="7">
    <source>
        <dbReference type="EMBL" id="MFJ3048409.1"/>
    </source>
</evidence>
<dbReference type="PROSITE" id="PS51635">
    <property type="entry name" value="PNPLA"/>
    <property type="match status" value="1"/>
</dbReference>
<feature type="short sequence motif" description="GXGXXG" evidence="4">
    <location>
        <begin position="42"/>
        <end position="47"/>
    </location>
</feature>
<reference evidence="7 8" key="1">
    <citation type="submission" date="2024-10" db="EMBL/GenBank/DDBJ databases">
        <title>The Natural Products Discovery Center: Release of the First 8490 Sequenced Strains for Exploring Actinobacteria Biosynthetic Diversity.</title>
        <authorList>
            <person name="Kalkreuter E."/>
            <person name="Kautsar S.A."/>
            <person name="Yang D."/>
            <person name="Bader C.D."/>
            <person name="Teijaro C.N."/>
            <person name="Fluegel L."/>
            <person name="Davis C.M."/>
            <person name="Simpson J.R."/>
            <person name="Lauterbach L."/>
            <person name="Steele A.D."/>
            <person name="Gui C."/>
            <person name="Meng S."/>
            <person name="Li G."/>
            <person name="Viehrig K."/>
            <person name="Ye F."/>
            <person name="Su P."/>
            <person name="Kiefer A.F."/>
            <person name="Nichols A."/>
            <person name="Cepeda A.J."/>
            <person name="Yan W."/>
            <person name="Fan B."/>
            <person name="Jiang Y."/>
            <person name="Adhikari A."/>
            <person name="Zheng C.-J."/>
            <person name="Schuster L."/>
            <person name="Cowan T.M."/>
            <person name="Smanski M.J."/>
            <person name="Chevrette M.G."/>
            <person name="De Carvalho L.P.S."/>
            <person name="Shen B."/>
        </authorList>
    </citation>
    <scope>NUCLEOTIDE SEQUENCE [LARGE SCALE GENOMIC DNA]</scope>
    <source>
        <strain evidence="7 8">NPDC087045</strain>
    </source>
</reference>
<feature type="region of interest" description="Disordered" evidence="5">
    <location>
        <begin position="1"/>
        <end position="34"/>
    </location>
</feature>
<dbReference type="Pfam" id="PF12536">
    <property type="entry name" value="DUF3734"/>
    <property type="match status" value="1"/>
</dbReference>
<evidence type="ECO:0000256" key="1">
    <source>
        <dbReference type="ARBA" id="ARBA00022801"/>
    </source>
</evidence>
<evidence type="ECO:0000256" key="3">
    <source>
        <dbReference type="ARBA" id="ARBA00023098"/>
    </source>
</evidence>
<dbReference type="RefSeq" id="WP_402703411.1">
    <property type="nucleotide sequence ID" value="NZ_JBIUZV010000018.1"/>
</dbReference>
<feature type="active site" description="Proton acceptor" evidence="4">
    <location>
        <position position="232"/>
    </location>
</feature>
<evidence type="ECO:0000259" key="6">
    <source>
        <dbReference type="PROSITE" id="PS51635"/>
    </source>
</evidence>
<keyword evidence="1 4" id="KW-0378">Hydrolase</keyword>
<accession>A0ABW8F536</accession>
<keyword evidence="2 4" id="KW-0442">Lipid degradation</keyword>